<dbReference type="PROSITE" id="PS00411">
    <property type="entry name" value="KINESIN_MOTOR_1"/>
    <property type="match status" value="1"/>
</dbReference>
<dbReference type="GO" id="GO:0005874">
    <property type="term" value="C:microtubule"/>
    <property type="evidence" value="ECO:0007669"/>
    <property type="project" value="UniProtKB-KW"/>
</dbReference>
<gene>
    <name evidence="10" type="ORF">B4U79_15181</name>
</gene>
<dbReference type="InterPro" id="IPR036961">
    <property type="entry name" value="Kinesin_motor_dom_sf"/>
</dbReference>
<evidence type="ECO:0000256" key="8">
    <source>
        <dbReference type="SAM" id="MobiDB-lite"/>
    </source>
</evidence>
<dbReference type="EMBL" id="NCKU01000670">
    <property type="protein sequence ID" value="RWS14608.1"/>
    <property type="molecule type" value="Genomic_DNA"/>
</dbReference>
<keyword evidence="4" id="KW-0206">Cytoskeleton</keyword>
<dbReference type="PANTHER" id="PTHR47968">
    <property type="entry name" value="CENTROMERE PROTEIN E"/>
    <property type="match status" value="1"/>
</dbReference>
<keyword evidence="5 6" id="KW-0505">Motor protein</keyword>
<keyword evidence="7" id="KW-0175">Coiled coil</keyword>
<dbReference type="Pfam" id="PF00225">
    <property type="entry name" value="Kinesin"/>
    <property type="match status" value="1"/>
</dbReference>
<keyword evidence="2 5" id="KW-0547">Nucleotide-binding</keyword>
<evidence type="ECO:0000256" key="3">
    <source>
        <dbReference type="ARBA" id="ARBA00022840"/>
    </source>
</evidence>
<evidence type="ECO:0000256" key="1">
    <source>
        <dbReference type="ARBA" id="ARBA00004245"/>
    </source>
</evidence>
<reference evidence="10 11" key="1">
    <citation type="journal article" date="2018" name="Gigascience">
        <title>Genomes of trombidid mites reveal novel predicted allergens and laterally-transferred genes associated with secondary metabolism.</title>
        <authorList>
            <person name="Dong X."/>
            <person name="Chaisiri K."/>
            <person name="Xia D."/>
            <person name="Armstrong S.D."/>
            <person name="Fang Y."/>
            <person name="Donnelly M.J."/>
            <person name="Kadowaki T."/>
            <person name="McGarry J.W."/>
            <person name="Darby A.C."/>
            <person name="Makepeace B.L."/>
        </authorList>
    </citation>
    <scope>NUCLEOTIDE SEQUENCE [LARGE SCALE GENOMIC DNA]</scope>
    <source>
        <strain evidence="10">UoL-WK</strain>
    </source>
</reference>
<accession>A0A3S3SIP0</accession>
<comment type="subcellular location">
    <subcellularLocation>
        <location evidence="1">Cytoplasm</location>
        <location evidence="1">Cytoskeleton</location>
    </subcellularLocation>
</comment>
<evidence type="ECO:0000256" key="2">
    <source>
        <dbReference type="ARBA" id="ARBA00022741"/>
    </source>
</evidence>
<dbReference type="InterPro" id="IPR001752">
    <property type="entry name" value="Kinesin_motor_dom"/>
</dbReference>
<dbReference type="PROSITE" id="PS50067">
    <property type="entry name" value="KINESIN_MOTOR_2"/>
    <property type="match status" value="1"/>
</dbReference>
<comment type="caution">
    <text evidence="10">The sequence shown here is derived from an EMBL/GenBank/DDBJ whole genome shotgun (WGS) entry which is preliminary data.</text>
</comment>
<dbReference type="GO" id="GO:0007018">
    <property type="term" value="P:microtubule-based movement"/>
    <property type="evidence" value="ECO:0007669"/>
    <property type="project" value="InterPro"/>
</dbReference>
<dbReference type="SUPFAM" id="SSF52540">
    <property type="entry name" value="P-loop containing nucleoside triphosphate hydrolases"/>
    <property type="match status" value="1"/>
</dbReference>
<dbReference type="STRING" id="1965070.A0A3S3SIP0"/>
<keyword evidence="6" id="KW-0493">Microtubule</keyword>
<dbReference type="GO" id="GO:0005524">
    <property type="term" value="F:ATP binding"/>
    <property type="evidence" value="ECO:0007669"/>
    <property type="project" value="UniProtKB-UniRule"/>
</dbReference>
<dbReference type="GO" id="GO:0003777">
    <property type="term" value="F:microtubule motor activity"/>
    <property type="evidence" value="ECO:0007669"/>
    <property type="project" value="InterPro"/>
</dbReference>
<feature type="compositionally biased region" description="Polar residues" evidence="8">
    <location>
        <begin position="1"/>
        <end position="18"/>
    </location>
</feature>
<feature type="region of interest" description="Disordered" evidence="8">
    <location>
        <begin position="1"/>
        <end position="36"/>
    </location>
</feature>
<evidence type="ECO:0000313" key="11">
    <source>
        <dbReference type="Proteomes" id="UP000285301"/>
    </source>
</evidence>
<feature type="binding site" evidence="5">
    <location>
        <begin position="162"/>
        <end position="169"/>
    </location>
    <ligand>
        <name>ATP</name>
        <dbReference type="ChEBI" id="CHEBI:30616"/>
    </ligand>
</feature>
<dbReference type="Proteomes" id="UP000285301">
    <property type="component" value="Unassembled WGS sequence"/>
</dbReference>
<dbReference type="InterPro" id="IPR027417">
    <property type="entry name" value="P-loop_NTPase"/>
</dbReference>
<feature type="coiled-coil region" evidence="7">
    <location>
        <begin position="328"/>
        <end position="408"/>
    </location>
</feature>
<protein>
    <recommendedName>
        <fullName evidence="6">Kinesin-like protein</fullName>
    </recommendedName>
</protein>
<dbReference type="SMART" id="SM00129">
    <property type="entry name" value="KISc"/>
    <property type="match status" value="1"/>
</dbReference>
<evidence type="ECO:0000256" key="6">
    <source>
        <dbReference type="RuleBase" id="RU000394"/>
    </source>
</evidence>
<evidence type="ECO:0000256" key="4">
    <source>
        <dbReference type="ARBA" id="ARBA00023212"/>
    </source>
</evidence>
<dbReference type="AlphaFoldDB" id="A0A3S3SIP0"/>
<feature type="compositionally biased region" description="Polar residues" evidence="8">
    <location>
        <begin position="27"/>
        <end position="36"/>
    </location>
</feature>
<dbReference type="InterPro" id="IPR027640">
    <property type="entry name" value="Kinesin-like_fam"/>
</dbReference>
<feature type="domain" description="Kinesin motor" evidence="9">
    <location>
        <begin position="63"/>
        <end position="316"/>
    </location>
</feature>
<keyword evidence="4" id="KW-0963">Cytoplasm</keyword>
<name>A0A3S3SIP0_9ACAR</name>
<organism evidence="10 11">
    <name type="scientific">Dinothrombium tinctorium</name>
    <dbReference type="NCBI Taxonomy" id="1965070"/>
    <lineage>
        <taxon>Eukaryota</taxon>
        <taxon>Metazoa</taxon>
        <taxon>Ecdysozoa</taxon>
        <taxon>Arthropoda</taxon>
        <taxon>Chelicerata</taxon>
        <taxon>Arachnida</taxon>
        <taxon>Acari</taxon>
        <taxon>Acariformes</taxon>
        <taxon>Trombidiformes</taxon>
        <taxon>Prostigmata</taxon>
        <taxon>Anystina</taxon>
        <taxon>Parasitengona</taxon>
        <taxon>Trombidioidea</taxon>
        <taxon>Trombidiidae</taxon>
        <taxon>Dinothrombium</taxon>
    </lineage>
</organism>
<dbReference type="PRINTS" id="PR00380">
    <property type="entry name" value="KINESINHEAVY"/>
</dbReference>
<evidence type="ECO:0000313" key="10">
    <source>
        <dbReference type="EMBL" id="RWS14608.1"/>
    </source>
</evidence>
<comment type="similarity">
    <text evidence="5 6">Belongs to the TRAFAC class myosin-kinesin ATPase superfamily. Kinesin family.</text>
</comment>
<proteinExistence type="inferred from homology"/>
<dbReference type="Gene3D" id="3.40.850.10">
    <property type="entry name" value="Kinesin motor domain"/>
    <property type="match status" value="1"/>
</dbReference>
<dbReference type="InterPro" id="IPR019821">
    <property type="entry name" value="Kinesin_motor_CS"/>
</dbReference>
<evidence type="ECO:0000256" key="5">
    <source>
        <dbReference type="PROSITE-ProRule" id="PRU00283"/>
    </source>
</evidence>
<keyword evidence="3 5" id="KW-0067">ATP-binding</keyword>
<dbReference type="PANTHER" id="PTHR47968:SF65">
    <property type="entry name" value="KINESIN MOTOR DOMAIN-CONTAINING PROTEIN"/>
    <property type="match status" value="1"/>
</dbReference>
<keyword evidence="11" id="KW-1185">Reference proteome</keyword>
<evidence type="ECO:0000256" key="7">
    <source>
        <dbReference type="SAM" id="Coils"/>
    </source>
</evidence>
<dbReference type="GO" id="GO:0008017">
    <property type="term" value="F:microtubule binding"/>
    <property type="evidence" value="ECO:0007669"/>
    <property type="project" value="InterPro"/>
</dbReference>
<dbReference type="OrthoDB" id="6489156at2759"/>
<sequence>MAENSSPSKRPFSQTLATNGGDELNAEMSNQHSSLPTECKRALLEVGECDDQTKDKAESGTNRIRVFVRVRPQSEKEANTSTVIDIIDKQMLVFDPLIESDDYIYHGKKYKTIGKRGNKNETFYFDRVFDQHSSNMDVYNSITKYFIDSLLDGFNCTVFAYGATGSGKTYTMLGSSEDPGVIFFTSTELFNVIEARKEEQLELTVSYFEVYNEDVYDLLSQPGRKPLTIREDPQRGVMVANLSIHYPRDAEHLIEMLEIGNANRIQQATDANESSSRSHAIFQISLKKQEFSSSQQKCIQMSKMSLIDLAGSERASVAYKENRSKNLQREGERRNRELEEKLILWEAENSKLRRQLKSLPENAIHDQKSSIEILNSCKNNLDQLFKERTDLRNQLMECESNIKKIDLRLILRNLENERVNALTGTVVKDTCSSLYSQKLHYCDLKDSISKKIETNEDTLKNIESDLRSRASSEDMIIDTYFKNQHLITEFNDRTLAEKHALEIVNELSTRFDSNEALIIESMSLNRRMKMMLDGMNYLTESLKEQFSSLQNKVEGKKNVVWRDDVTAKGKLTQYKQIDFKHIFLLPTFKDSQQSLSSDRQSSDQLAIVCSGLTPTSGEKFKTIQAGTVTKSVAASNRVANLYYKTFSVMAMSDNLQKLNEN</sequence>
<evidence type="ECO:0000259" key="9">
    <source>
        <dbReference type="PROSITE" id="PS50067"/>
    </source>
</evidence>